<evidence type="ECO:0000256" key="9">
    <source>
        <dbReference type="ARBA" id="ARBA00048540"/>
    </source>
</evidence>
<evidence type="ECO:0000256" key="10">
    <source>
        <dbReference type="PIRNR" id="PIRNR006268"/>
    </source>
</evidence>
<dbReference type="PANTHER" id="PTHR30040">
    <property type="entry name" value="THIAMINE BIOSYNTHESIS LIPOPROTEIN APBE"/>
    <property type="match status" value="1"/>
</dbReference>
<evidence type="ECO:0000256" key="3">
    <source>
        <dbReference type="ARBA" id="ARBA00022630"/>
    </source>
</evidence>
<dbReference type="InterPro" id="IPR003374">
    <property type="entry name" value="ApbE-like_sf"/>
</dbReference>
<evidence type="ECO:0000256" key="5">
    <source>
        <dbReference type="ARBA" id="ARBA00022723"/>
    </source>
</evidence>
<reference evidence="12 13" key="1">
    <citation type="journal article" date="2015" name="Genome Announc.">
        <title>Complete genome sequences for 35 biothreat assay-relevant bacillus species.</title>
        <authorList>
            <person name="Johnson S.L."/>
            <person name="Daligault H.E."/>
            <person name="Davenport K.W."/>
            <person name="Jaissle J."/>
            <person name="Frey K.G."/>
            <person name="Ladner J.T."/>
            <person name="Broomall S.M."/>
            <person name="Bishop-Lilly K.A."/>
            <person name="Bruce D.C."/>
            <person name="Gibbons H.S."/>
            <person name="Coyne S.R."/>
            <person name="Lo C.C."/>
            <person name="Meincke L."/>
            <person name="Munk A.C."/>
            <person name="Koroleva G.I."/>
            <person name="Rosenzweig C.N."/>
            <person name="Palacios G.F."/>
            <person name="Redden C.L."/>
            <person name="Minogue T.D."/>
            <person name="Chain P.S."/>
        </authorList>
    </citation>
    <scope>NUCLEOTIDE SEQUENCE [LARGE SCALE GENOMIC DNA]</scope>
    <source>
        <strain evidence="13">ATCC 14581 / DSM 32 / JCM 2506 / NBRC 15308 / NCIMB 9376 / NCTC 10342 / NRRL B-14308 / VKM B-512</strain>
    </source>
</reference>
<evidence type="ECO:0000256" key="8">
    <source>
        <dbReference type="ARBA" id="ARBA00031306"/>
    </source>
</evidence>
<name>A0A0B6ACK2_PRIM2</name>
<evidence type="ECO:0000313" key="13">
    <source>
        <dbReference type="Proteomes" id="UP000031829"/>
    </source>
</evidence>
<dbReference type="RefSeq" id="WP_034654180.1">
    <property type="nucleotide sequence ID" value="NZ_BCVB01000007.1"/>
</dbReference>
<dbReference type="Gene3D" id="3.10.520.10">
    <property type="entry name" value="ApbE-like domains"/>
    <property type="match status" value="1"/>
</dbReference>
<protein>
    <recommendedName>
        <fullName evidence="2 10">FAD:protein FMN transferase</fullName>
        <ecNumber evidence="1 10">2.7.1.180</ecNumber>
    </recommendedName>
    <alternativeName>
        <fullName evidence="8 10">Flavin transferase</fullName>
    </alternativeName>
</protein>
<dbReference type="EC" id="2.7.1.180" evidence="1 10"/>
<comment type="cofactor">
    <cofactor evidence="11">
        <name>Mg(2+)</name>
        <dbReference type="ChEBI" id="CHEBI:18420"/>
    </cofactor>
    <cofactor evidence="11">
        <name>Mn(2+)</name>
        <dbReference type="ChEBI" id="CHEBI:29035"/>
    </cofactor>
    <text evidence="11">Magnesium. Can also use manganese.</text>
</comment>
<evidence type="ECO:0000256" key="6">
    <source>
        <dbReference type="ARBA" id="ARBA00022827"/>
    </source>
</evidence>
<keyword evidence="3 10" id="KW-0285">Flavoprotein</keyword>
<dbReference type="PIRSF" id="PIRSF006268">
    <property type="entry name" value="ApbE"/>
    <property type="match status" value="1"/>
</dbReference>
<evidence type="ECO:0000256" key="4">
    <source>
        <dbReference type="ARBA" id="ARBA00022679"/>
    </source>
</evidence>
<dbReference type="SUPFAM" id="SSF143631">
    <property type="entry name" value="ApbE-like"/>
    <property type="match status" value="1"/>
</dbReference>
<evidence type="ECO:0000313" key="12">
    <source>
        <dbReference type="EMBL" id="AJI21271.1"/>
    </source>
</evidence>
<dbReference type="Proteomes" id="UP000031829">
    <property type="component" value="Chromosome"/>
</dbReference>
<keyword evidence="6 10" id="KW-0274">FAD</keyword>
<gene>
    <name evidence="12" type="ORF">BG04_3134</name>
</gene>
<accession>A0A0B6ACK2</accession>
<proteinExistence type="inferred from homology"/>
<feature type="binding site" evidence="11">
    <location>
        <position position="139"/>
    </location>
    <ligand>
        <name>Mg(2+)</name>
        <dbReference type="ChEBI" id="CHEBI:18420"/>
    </ligand>
</feature>
<dbReference type="PANTHER" id="PTHR30040:SF2">
    <property type="entry name" value="FAD:PROTEIN FMN TRANSFERASE"/>
    <property type="match status" value="1"/>
</dbReference>
<sequence length="307" mass="34135">MSYSFKAMNTEFNVYQLETPVIKKVESWCYLVEETLSRFLPTSELSQLNSLNGRLFLPSKMLYEAVKTASYYYNETNGIFNPFLYHSIQTLGYNQSFEQLPNNQLPQEIAAFDAVNPIMIHKGMRSIQLASNVGLDLGGIAKGWSIQQMANQLKKKGTSLGGIDGGGDIVTWGPASKHWSIALSHPFDLSKNLMSIKVKSNSGIATSSVGKRLWKVNGHTHHHIIDGRISKPSSSELLQVTVVSEDLTVSEVYAKCMLILGWDAGLRLAKMHHPSLEVIAVTKEGEVLIEKNVKGQVYHYGYSPRAI</sequence>
<evidence type="ECO:0000256" key="11">
    <source>
        <dbReference type="PIRSR" id="PIRSR006268-2"/>
    </source>
</evidence>
<dbReference type="AlphaFoldDB" id="A0A0B6ACK2"/>
<comment type="similarity">
    <text evidence="10">Belongs to the ApbE family.</text>
</comment>
<organism evidence="12 13">
    <name type="scientific">Priestia megaterium (strain ATCC 14581 / DSM 32 / CCUG 1817 / JCM 2506 / NBRC 15308 / NCIMB 9376 / NCTC 10342 / NRRL B-14308 / VKM B-512 / Ford 19)</name>
    <name type="common">Bacillus megaterium</name>
    <dbReference type="NCBI Taxonomy" id="1348623"/>
    <lineage>
        <taxon>Bacteria</taxon>
        <taxon>Bacillati</taxon>
        <taxon>Bacillota</taxon>
        <taxon>Bacilli</taxon>
        <taxon>Bacillales</taxon>
        <taxon>Bacillaceae</taxon>
        <taxon>Priestia</taxon>
    </lineage>
</organism>
<dbReference type="GO" id="GO:0016740">
    <property type="term" value="F:transferase activity"/>
    <property type="evidence" value="ECO:0007669"/>
    <property type="project" value="UniProtKB-UniRule"/>
</dbReference>
<evidence type="ECO:0000256" key="1">
    <source>
        <dbReference type="ARBA" id="ARBA00011955"/>
    </source>
</evidence>
<comment type="catalytic activity">
    <reaction evidence="9 10">
        <text>L-threonyl-[protein] + FAD = FMN-L-threonyl-[protein] + AMP + H(+)</text>
        <dbReference type="Rhea" id="RHEA:36847"/>
        <dbReference type="Rhea" id="RHEA-COMP:11060"/>
        <dbReference type="Rhea" id="RHEA-COMP:11061"/>
        <dbReference type="ChEBI" id="CHEBI:15378"/>
        <dbReference type="ChEBI" id="CHEBI:30013"/>
        <dbReference type="ChEBI" id="CHEBI:57692"/>
        <dbReference type="ChEBI" id="CHEBI:74257"/>
        <dbReference type="ChEBI" id="CHEBI:456215"/>
        <dbReference type="EC" id="2.7.1.180"/>
    </reaction>
</comment>
<dbReference type="InterPro" id="IPR024932">
    <property type="entry name" value="ApbE"/>
</dbReference>
<dbReference type="GeneID" id="93641198"/>
<dbReference type="HOGENOM" id="CLU_044403_5_0_9"/>
<evidence type="ECO:0000256" key="2">
    <source>
        <dbReference type="ARBA" id="ARBA00016337"/>
    </source>
</evidence>
<keyword evidence="5 10" id="KW-0479">Metal-binding</keyword>
<keyword evidence="4 10" id="KW-0808">Transferase</keyword>
<keyword evidence="7 10" id="KW-0460">Magnesium</keyword>
<evidence type="ECO:0000256" key="7">
    <source>
        <dbReference type="ARBA" id="ARBA00022842"/>
    </source>
</evidence>
<dbReference type="KEGG" id="bmeg:BG04_3134"/>
<dbReference type="GO" id="GO:0046872">
    <property type="term" value="F:metal ion binding"/>
    <property type="evidence" value="ECO:0007669"/>
    <property type="project" value="UniProtKB-UniRule"/>
</dbReference>
<dbReference type="Pfam" id="PF02424">
    <property type="entry name" value="ApbE"/>
    <property type="match status" value="1"/>
</dbReference>
<dbReference type="EMBL" id="CP009920">
    <property type="protein sequence ID" value="AJI21271.1"/>
    <property type="molecule type" value="Genomic_DNA"/>
</dbReference>